<feature type="transmembrane region" description="Helical" evidence="1">
    <location>
        <begin position="122"/>
        <end position="147"/>
    </location>
</feature>
<protein>
    <submittedName>
        <fullName evidence="2">Uncharacterized protein</fullName>
    </submittedName>
</protein>
<keyword evidence="1" id="KW-1133">Transmembrane helix</keyword>
<feature type="transmembrane region" description="Helical" evidence="1">
    <location>
        <begin position="12"/>
        <end position="36"/>
    </location>
</feature>
<keyword evidence="3" id="KW-1185">Reference proteome</keyword>
<sequence length="324" mass="35747">MAGLRCIDVLQVRLGLAAAFYGILFMLAATTIWTFIIRYRRHPSFGLLLSMLILTFSLATIQFALTVVNIASSVNSAVESGLSFSCVDRPASLAADLIFEIQMILGDSFAIYRCWLLWGRSWLVIAIPTLCTLSLIAFIPVLCLGLLPGLELPLSGIISLVTNMLVTLLILIKLWRSYRRVMPEDMILFRSVVSFIIQTGVMYHMTIFSLLLALFNGWANGFPTVGPNIITTIVAISFHLLILQVSLSRSFHTSSDNLSSTITPPKSTPPYDQEVELVSSLAKPKGIVDFVGQLRSRRGQTSQAASYSSPDPIVDLILPRVPRH</sequence>
<dbReference type="Proteomes" id="UP000076798">
    <property type="component" value="Unassembled WGS sequence"/>
</dbReference>
<feature type="transmembrane region" description="Helical" evidence="1">
    <location>
        <begin position="48"/>
        <end position="71"/>
    </location>
</feature>
<feature type="transmembrane region" description="Helical" evidence="1">
    <location>
        <begin position="187"/>
        <end position="215"/>
    </location>
</feature>
<name>A0A166A1H4_9AGAM</name>
<evidence type="ECO:0000256" key="1">
    <source>
        <dbReference type="SAM" id="Phobius"/>
    </source>
</evidence>
<feature type="transmembrane region" description="Helical" evidence="1">
    <location>
        <begin position="227"/>
        <end position="247"/>
    </location>
</feature>
<dbReference type="EMBL" id="KV428162">
    <property type="protein sequence ID" value="KZT34865.1"/>
    <property type="molecule type" value="Genomic_DNA"/>
</dbReference>
<dbReference type="OrthoDB" id="2873242at2759"/>
<evidence type="ECO:0000313" key="2">
    <source>
        <dbReference type="EMBL" id="KZT34865.1"/>
    </source>
</evidence>
<dbReference type="AlphaFoldDB" id="A0A166A1H4"/>
<organism evidence="2 3">
    <name type="scientific">Sistotremastrum suecicum HHB10207 ss-3</name>
    <dbReference type="NCBI Taxonomy" id="1314776"/>
    <lineage>
        <taxon>Eukaryota</taxon>
        <taxon>Fungi</taxon>
        <taxon>Dikarya</taxon>
        <taxon>Basidiomycota</taxon>
        <taxon>Agaricomycotina</taxon>
        <taxon>Agaricomycetes</taxon>
        <taxon>Sistotremastrales</taxon>
        <taxon>Sistotremastraceae</taxon>
        <taxon>Sistotremastrum</taxon>
    </lineage>
</organism>
<feature type="transmembrane region" description="Helical" evidence="1">
    <location>
        <begin position="153"/>
        <end position="175"/>
    </location>
</feature>
<proteinExistence type="predicted"/>
<keyword evidence="1" id="KW-0472">Membrane</keyword>
<feature type="transmembrane region" description="Helical" evidence="1">
    <location>
        <begin position="91"/>
        <end position="110"/>
    </location>
</feature>
<gene>
    <name evidence="2" type="ORF">SISSUDRAFT_1052229</name>
</gene>
<keyword evidence="1" id="KW-0812">Transmembrane</keyword>
<reference evidence="2 3" key="1">
    <citation type="journal article" date="2016" name="Mol. Biol. Evol.">
        <title>Comparative Genomics of Early-Diverging Mushroom-Forming Fungi Provides Insights into the Origins of Lignocellulose Decay Capabilities.</title>
        <authorList>
            <person name="Nagy L.G."/>
            <person name="Riley R."/>
            <person name="Tritt A."/>
            <person name="Adam C."/>
            <person name="Daum C."/>
            <person name="Floudas D."/>
            <person name="Sun H."/>
            <person name="Yadav J.S."/>
            <person name="Pangilinan J."/>
            <person name="Larsson K.H."/>
            <person name="Matsuura K."/>
            <person name="Barry K."/>
            <person name="Labutti K."/>
            <person name="Kuo R."/>
            <person name="Ohm R.A."/>
            <person name="Bhattacharya S.S."/>
            <person name="Shirouzu T."/>
            <person name="Yoshinaga Y."/>
            <person name="Martin F.M."/>
            <person name="Grigoriev I.V."/>
            <person name="Hibbett D.S."/>
        </authorList>
    </citation>
    <scope>NUCLEOTIDE SEQUENCE [LARGE SCALE GENOMIC DNA]</scope>
    <source>
        <strain evidence="2 3">HHB10207 ss-3</strain>
    </source>
</reference>
<evidence type="ECO:0000313" key="3">
    <source>
        <dbReference type="Proteomes" id="UP000076798"/>
    </source>
</evidence>
<accession>A0A166A1H4</accession>